<dbReference type="Proteomes" id="UP000035174">
    <property type="component" value="Unassembled WGS sequence"/>
</dbReference>
<accession>A0A076Z826</accession>
<dbReference type="EMBL" id="MAWT01000011">
    <property type="protein sequence ID" value="OCM71969.1"/>
    <property type="molecule type" value="Genomic_DNA"/>
</dbReference>
<dbReference type="Proteomes" id="UP000093122">
    <property type="component" value="Unassembled WGS sequence"/>
</dbReference>
<keyword evidence="2 6" id="KW-0808">Transferase</keyword>
<evidence type="ECO:0000313" key="8">
    <source>
        <dbReference type="Proteomes" id="UP000093122"/>
    </source>
</evidence>
<dbReference type="GO" id="GO:0046872">
    <property type="term" value="F:metal ion binding"/>
    <property type="evidence" value="ECO:0007669"/>
    <property type="project" value="UniProtKB-KW"/>
</dbReference>
<dbReference type="KEGG" id="sage:EN72_08055"/>
<name>A0A076Z826_STRAG</name>
<dbReference type="InterPro" id="IPR029044">
    <property type="entry name" value="Nucleotide-diphossugar_trans"/>
</dbReference>
<dbReference type="Proteomes" id="UP001230629">
    <property type="component" value="Unassembled WGS sequence"/>
</dbReference>
<dbReference type="SUPFAM" id="SSF53448">
    <property type="entry name" value="Nucleotide-diphospho-sugar transferases"/>
    <property type="match status" value="1"/>
</dbReference>
<evidence type="ECO:0000256" key="2">
    <source>
        <dbReference type="ARBA" id="ARBA00022679"/>
    </source>
</evidence>
<dbReference type="OMA" id="RFRDIWW"/>
<dbReference type="Gene3D" id="3.90.550.10">
    <property type="entry name" value="Spore Coat Polysaccharide Biosynthesis Protein SpsA, Chain A"/>
    <property type="match status" value="1"/>
</dbReference>
<keyword evidence="1" id="KW-0328">Glycosyltransferase</keyword>
<dbReference type="InterPro" id="IPR050748">
    <property type="entry name" value="Glycosyltrans_8_dom-fam"/>
</dbReference>
<organism evidence="6 8">
    <name type="scientific">Streptococcus agalactiae</name>
    <dbReference type="NCBI Taxonomy" id="1311"/>
    <lineage>
        <taxon>Bacteria</taxon>
        <taxon>Bacillati</taxon>
        <taxon>Bacillota</taxon>
        <taxon>Bacilli</taxon>
        <taxon>Lactobacillales</taxon>
        <taxon>Streptococcaceae</taxon>
        <taxon>Streptococcus</taxon>
    </lineage>
</organism>
<evidence type="ECO:0000313" key="7">
    <source>
        <dbReference type="Proteomes" id="UP000035174"/>
    </source>
</evidence>
<dbReference type="EMBL" id="JASOIH010000015">
    <property type="protein sequence ID" value="MDK6900277.1"/>
    <property type="molecule type" value="Genomic_DNA"/>
</dbReference>
<dbReference type="EMBL" id="LCVB01000030">
    <property type="protein sequence ID" value="KLJ28859.1"/>
    <property type="molecule type" value="Genomic_DNA"/>
</dbReference>
<gene>
    <name evidence="6" type="ORF">AX245_07745</name>
    <name evidence="5" type="ORF">QP229_09930</name>
    <name evidence="4" type="ORF">WA45_06825</name>
</gene>
<evidence type="ECO:0000256" key="3">
    <source>
        <dbReference type="ARBA" id="ARBA00022723"/>
    </source>
</evidence>
<evidence type="ECO:0000313" key="5">
    <source>
        <dbReference type="EMBL" id="MDK6900277.1"/>
    </source>
</evidence>
<dbReference type="PANTHER" id="PTHR13778">
    <property type="entry name" value="GLYCOSYLTRANSFERASE 8 DOMAIN-CONTAINING PROTEIN"/>
    <property type="match status" value="1"/>
</dbReference>
<keyword evidence="3" id="KW-0479">Metal-binding</keyword>
<dbReference type="InterPro" id="IPR002495">
    <property type="entry name" value="Glyco_trans_8"/>
</dbReference>
<evidence type="ECO:0000313" key="6">
    <source>
        <dbReference type="EMBL" id="OCM71969.1"/>
    </source>
</evidence>
<reference evidence="4 7" key="1">
    <citation type="journal article" date="2015" name="PLoS ONE">
        <title>Genomic analysis reveals the molecular basis for capsule loss in the group B streptococcus population.</title>
        <authorList>
            <consortium name="DEVANI Consortium"/>
            <person name="Rosini R."/>
            <person name="Campisi E."/>
            <person name="De Chiara M."/>
            <person name="Tettelin H."/>
            <person name="Rinaudo D."/>
            <person name="Toniolo C."/>
            <person name="Metruccio M."/>
            <person name="Guidotti S."/>
            <person name="Sorensen U.B."/>
            <person name="Kilian M."/>
            <person name="Ramirez M."/>
            <person name="Janulczyk R."/>
            <person name="Donati C."/>
            <person name="Grandi G."/>
            <person name="Margarit I."/>
        </authorList>
    </citation>
    <scope>NUCLEOTIDE SEQUENCE [LARGE SCALE GENOMIC DNA]</scope>
    <source>
        <strain evidence="4 7">ES-PW-063</strain>
    </source>
</reference>
<dbReference type="Pfam" id="PF01501">
    <property type="entry name" value="Glyco_transf_8"/>
    <property type="match status" value="1"/>
</dbReference>
<dbReference type="GO" id="GO:0016757">
    <property type="term" value="F:glycosyltransferase activity"/>
    <property type="evidence" value="ECO:0007669"/>
    <property type="project" value="UniProtKB-KW"/>
</dbReference>
<evidence type="ECO:0000313" key="4">
    <source>
        <dbReference type="EMBL" id="KLJ28859.1"/>
    </source>
</evidence>
<dbReference type="CDD" id="cd04194">
    <property type="entry name" value="GT8_A4GalT_like"/>
    <property type="match status" value="1"/>
</dbReference>
<proteinExistence type="predicted"/>
<reference evidence="5" key="3">
    <citation type="submission" date="2023-05" db="EMBL/GenBank/DDBJ databases">
        <title>Cataloging the Phylogenetic Diversity of Human Bladder Bacteria.</title>
        <authorList>
            <person name="Du J."/>
        </authorList>
    </citation>
    <scope>NUCLEOTIDE SEQUENCE</scope>
    <source>
        <strain evidence="5">UMB8703</strain>
    </source>
</reference>
<sequence>MKNRKAIALAADFGYQEQVKTIIKSICFHNQFIDFYILNDDFPVEWFQMMEYHLSKMDCTISNTKIFNEEIKHFKFQKPMPYPTYFRYFIPEVIHEDKVLYLDCDMIITSDLTSIFTLDISKYGVAAVRDDLLEEYDGKEDYFNSGLLLINNIFWREQGISQRLLDYTRENQGALQYHDQDVLNDVLCDNWLELDETYNYHTGADMLYNLFQQSERQLNRRKDLPKVIHYTATKPWKYLETSVRWRDIWWEYNRLEWRDIFTRWQVNDGVDVSLKKVLQPIHRAFIFTYSDSIEGIERLAKDLPNWQFHIAAYTQISEKLKQLEMHSNIKLYPLVYRFKLNELVENSDIYLDINHGDADTQVLEQVKKLGKDILSLSTTYHGQGKQFERVTDIIDYLKNERFKEHIRKEYCEK</sequence>
<reference evidence="6 8" key="2">
    <citation type="journal article" date="2016" name="Sci. Rep.">
        <title>Serotype IV Streptococcus agalactiae ST-452 has arisen from large genomic recombination events between CC23 and the hypervirulent CC17 lineages.</title>
        <authorList>
            <person name="Campisi E."/>
            <person name="Rinaudo C.D."/>
            <person name="Donati C."/>
            <person name="Barucco M."/>
            <person name="Torricelli G."/>
            <person name="Edwards M.S."/>
            <person name="Baker C.J."/>
            <person name="Margarit I."/>
            <person name="Rosini R."/>
        </authorList>
    </citation>
    <scope>NUCLEOTIDE SEQUENCE [LARGE SCALE GENOMIC DNA]</scope>
    <source>
        <strain evidence="6 8">CZ-PW-140</strain>
    </source>
</reference>
<dbReference type="RefSeq" id="WP_001865283.1">
    <property type="nucleotide sequence ID" value="NZ_AP018935.1"/>
</dbReference>
<comment type="caution">
    <text evidence="6">The sequence shown here is derived from an EMBL/GenBank/DDBJ whole genome shotgun (WGS) entry which is preliminary data.</text>
</comment>
<protein>
    <submittedName>
        <fullName evidence="6">Glycosyltransferase</fullName>
    </submittedName>
</protein>
<dbReference type="PANTHER" id="PTHR13778:SF47">
    <property type="entry name" value="LIPOPOLYSACCHARIDE 1,3-GALACTOSYLTRANSFERASE"/>
    <property type="match status" value="1"/>
</dbReference>
<dbReference type="AlphaFoldDB" id="A0A076Z826"/>
<evidence type="ECO:0000256" key="1">
    <source>
        <dbReference type="ARBA" id="ARBA00022676"/>
    </source>
</evidence>